<evidence type="ECO:0000259" key="2">
    <source>
        <dbReference type="PROSITE" id="PS50110"/>
    </source>
</evidence>
<dbReference type="EMBL" id="BAABCW010000025">
    <property type="protein sequence ID" value="GAA3521048.1"/>
    <property type="molecule type" value="Genomic_DNA"/>
</dbReference>
<gene>
    <name evidence="3" type="ORF">GCM10022393_39230</name>
</gene>
<comment type="caution">
    <text evidence="3">The sequence shown here is derived from an EMBL/GenBank/DDBJ whole genome shotgun (WGS) entry which is preliminary data.</text>
</comment>
<keyword evidence="4" id="KW-1185">Reference proteome</keyword>
<feature type="modified residue" description="4-aspartylphosphate" evidence="1">
    <location>
        <position position="58"/>
    </location>
</feature>
<evidence type="ECO:0000313" key="3">
    <source>
        <dbReference type="EMBL" id="GAA3521048.1"/>
    </source>
</evidence>
<dbReference type="RefSeq" id="WP_344930372.1">
    <property type="nucleotide sequence ID" value="NZ_BAABCW010000025.1"/>
</dbReference>
<protein>
    <recommendedName>
        <fullName evidence="2">Response regulatory domain-containing protein</fullName>
    </recommendedName>
</protein>
<dbReference type="InterPro" id="IPR011006">
    <property type="entry name" value="CheY-like_superfamily"/>
</dbReference>
<sequence length="221" mass="25613">MFQKILIAEDTYSTNEGLEISLKDSIPHIDTAQYCDDALLKVKKAIQDELPFELLITDLSFEESHRDRKLTSGEELIAAVKKIQPDIKIIVFSVEYRVGKIQHLLEKFQIHSYVHKSREDTKEIKKALIKVYEGNTYLSQDVEKLLHNSDNIEDIEEVDLYILQLLSQGIPQKDIPEQLRKNSFPNYRLRSVQLRINKLKELFEANSPAHLIAITKDRGLI</sequence>
<proteinExistence type="predicted"/>
<name>A0ABP6UWQ0_9FLAO</name>
<evidence type="ECO:0000256" key="1">
    <source>
        <dbReference type="PROSITE-ProRule" id="PRU00169"/>
    </source>
</evidence>
<dbReference type="SUPFAM" id="SSF52172">
    <property type="entry name" value="CheY-like"/>
    <property type="match status" value="1"/>
</dbReference>
<organism evidence="3 4">
    <name type="scientific">Aquimarina addita</name>
    <dbReference type="NCBI Taxonomy" id="870485"/>
    <lineage>
        <taxon>Bacteria</taxon>
        <taxon>Pseudomonadati</taxon>
        <taxon>Bacteroidota</taxon>
        <taxon>Flavobacteriia</taxon>
        <taxon>Flavobacteriales</taxon>
        <taxon>Flavobacteriaceae</taxon>
        <taxon>Aquimarina</taxon>
    </lineage>
</organism>
<accession>A0ABP6UWQ0</accession>
<evidence type="ECO:0000313" key="4">
    <source>
        <dbReference type="Proteomes" id="UP001500459"/>
    </source>
</evidence>
<keyword evidence="1" id="KW-0597">Phosphoprotein</keyword>
<dbReference type="Gene3D" id="3.40.50.2300">
    <property type="match status" value="1"/>
</dbReference>
<dbReference type="PROSITE" id="PS50110">
    <property type="entry name" value="RESPONSE_REGULATORY"/>
    <property type="match status" value="1"/>
</dbReference>
<feature type="domain" description="Response regulatory" evidence="2">
    <location>
        <begin position="4"/>
        <end position="131"/>
    </location>
</feature>
<dbReference type="Proteomes" id="UP001500459">
    <property type="component" value="Unassembled WGS sequence"/>
</dbReference>
<reference evidence="4" key="1">
    <citation type="journal article" date="2019" name="Int. J. Syst. Evol. Microbiol.">
        <title>The Global Catalogue of Microorganisms (GCM) 10K type strain sequencing project: providing services to taxonomists for standard genome sequencing and annotation.</title>
        <authorList>
            <consortium name="The Broad Institute Genomics Platform"/>
            <consortium name="The Broad Institute Genome Sequencing Center for Infectious Disease"/>
            <person name="Wu L."/>
            <person name="Ma J."/>
        </authorList>
    </citation>
    <scope>NUCLEOTIDE SEQUENCE [LARGE SCALE GENOMIC DNA]</scope>
    <source>
        <strain evidence="4">JCM 17106</strain>
    </source>
</reference>
<dbReference type="InterPro" id="IPR001789">
    <property type="entry name" value="Sig_transdc_resp-reg_receiver"/>
</dbReference>